<comment type="caution">
    <text evidence="2">The sequence shown here is derived from an EMBL/GenBank/DDBJ whole genome shotgun (WGS) entry which is preliminary data.</text>
</comment>
<feature type="region of interest" description="Disordered" evidence="1">
    <location>
        <begin position="1"/>
        <end position="96"/>
    </location>
</feature>
<dbReference type="EMBL" id="JAPWTJ010000278">
    <property type="protein sequence ID" value="KAJ8980192.1"/>
    <property type="molecule type" value="Genomic_DNA"/>
</dbReference>
<feature type="compositionally biased region" description="Low complexity" evidence="1">
    <location>
        <begin position="55"/>
        <end position="96"/>
    </location>
</feature>
<proteinExistence type="predicted"/>
<gene>
    <name evidence="2" type="ORF">NQ317_005106</name>
</gene>
<sequence>MTSAPLFRTPSSTPPKHPSTPLPTPTNGSNGSIGPPHSATSNKSRPLKLHSPSNSVGWSGPPSLLSSSGPSSPGFSESTSKGSSSEMSSSIISGDGLTMDNITKIFPTAPGLDQDLGMLLDSVDKDISGSMEFSEYYTNLQKPQGGESGDVTPVSGGSELDFNTDNATAGSSSTADLDLTVIEDIDTAEYNEEIDPNETLTTARVNAMSNIFHSNITLSDNNLFQADVIPKLISPLNTNINICTNLLHSPTLEDQVGMNVVALNRIDSDKDKLNTSSVGMDLNKDTNIKLTKSNTDRSSVTHGFNLEKK</sequence>
<evidence type="ECO:0000313" key="3">
    <source>
        <dbReference type="Proteomes" id="UP001162164"/>
    </source>
</evidence>
<reference evidence="2" key="1">
    <citation type="journal article" date="2023" name="Insect Mol. Biol.">
        <title>Genome sequencing provides insights into the evolution of gene families encoding plant cell wall-degrading enzymes in longhorned beetles.</title>
        <authorList>
            <person name="Shin N.R."/>
            <person name="Okamura Y."/>
            <person name="Kirsch R."/>
            <person name="Pauchet Y."/>
        </authorList>
    </citation>
    <scope>NUCLEOTIDE SEQUENCE</scope>
    <source>
        <strain evidence="2">MMC_N1</strain>
    </source>
</reference>
<evidence type="ECO:0000256" key="1">
    <source>
        <dbReference type="SAM" id="MobiDB-lite"/>
    </source>
</evidence>
<accession>A0ABQ9JR74</accession>
<evidence type="ECO:0000313" key="2">
    <source>
        <dbReference type="EMBL" id="KAJ8980192.1"/>
    </source>
</evidence>
<organism evidence="2 3">
    <name type="scientific">Molorchus minor</name>
    <dbReference type="NCBI Taxonomy" id="1323400"/>
    <lineage>
        <taxon>Eukaryota</taxon>
        <taxon>Metazoa</taxon>
        <taxon>Ecdysozoa</taxon>
        <taxon>Arthropoda</taxon>
        <taxon>Hexapoda</taxon>
        <taxon>Insecta</taxon>
        <taxon>Pterygota</taxon>
        <taxon>Neoptera</taxon>
        <taxon>Endopterygota</taxon>
        <taxon>Coleoptera</taxon>
        <taxon>Polyphaga</taxon>
        <taxon>Cucujiformia</taxon>
        <taxon>Chrysomeloidea</taxon>
        <taxon>Cerambycidae</taxon>
        <taxon>Lamiinae</taxon>
        <taxon>Monochamini</taxon>
        <taxon>Molorchus</taxon>
    </lineage>
</organism>
<name>A0ABQ9JR74_9CUCU</name>
<protein>
    <submittedName>
        <fullName evidence="2">Uncharacterized protein</fullName>
    </submittedName>
</protein>
<keyword evidence="3" id="KW-1185">Reference proteome</keyword>
<feature type="compositionally biased region" description="Pro residues" evidence="1">
    <location>
        <begin position="12"/>
        <end position="24"/>
    </location>
</feature>
<dbReference type="Proteomes" id="UP001162164">
    <property type="component" value="Unassembled WGS sequence"/>
</dbReference>
<feature type="compositionally biased region" description="Polar residues" evidence="1">
    <location>
        <begin position="27"/>
        <end position="44"/>
    </location>
</feature>